<organism evidence="3 4">
    <name type="scientific">Fistulifera solaris</name>
    <name type="common">Oleaginous diatom</name>
    <dbReference type="NCBI Taxonomy" id="1519565"/>
    <lineage>
        <taxon>Eukaryota</taxon>
        <taxon>Sar</taxon>
        <taxon>Stramenopiles</taxon>
        <taxon>Ochrophyta</taxon>
        <taxon>Bacillariophyta</taxon>
        <taxon>Bacillariophyceae</taxon>
        <taxon>Bacillariophycidae</taxon>
        <taxon>Naviculales</taxon>
        <taxon>Naviculaceae</taxon>
        <taxon>Fistulifera</taxon>
    </lineage>
</organism>
<keyword evidence="1" id="KW-0813">Transport</keyword>
<reference evidence="3 4" key="1">
    <citation type="journal article" date="2015" name="Plant Cell">
        <title>Oil accumulation by the oleaginous diatom Fistulifera solaris as revealed by the genome and transcriptome.</title>
        <authorList>
            <person name="Tanaka T."/>
            <person name="Maeda Y."/>
            <person name="Veluchamy A."/>
            <person name="Tanaka M."/>
            <person name="Abida H."/>
            <person name="Marechal E."/>
            <person name="Bowler C."/>
            <person name="Muto M."/>
            <person name="Sunaga Y."/>
            <person name="Tanaka M."/>
            <person name="Yoshino T."/>
            <person name="Taniguchi T."/>
            <person name="Fukuda Y."/>
            <person name="Nemoto M."/>
            <person name="Matsumoto M."/>
            <person name="Wong P.S."/>
            <person name="Aburatani S."/>
            <person name="Fujibuchi W."/>
        </authorList>
    </citation>
    <scope>NUCLEOTIDE SEQUENCE [LARGE SCALE GENOMIC DNA]</scope>
    <source>
        <strain evidence="3 4">JPCC DA0580</strain>
    </source>
</reference>
<dbReference type="GO" id="GO:0005829">
    <property type="term" value="C:cytosol"/>
    <property type="evidence" value="ECO:0007669"/>
    <property type="project" value="TreeGrafter"/>
</dbReference>
<dbReference type="InParanoid" id="A0A1Z5JQ49"/>
<dbReference type="Gene3D" id="1.10.3520.10">
    <property type="entry name" value="Glycolipid transfer protein"/>
    <property type="match status" value="1"/>
</dbReference>
<dbReference type="InterPro" id="IPR036497">
    <property type="entry name" value="GLTP_sf"/>
</dbReference>
<proteinExistence type="predicted"/>
<accession>A0A1Z5JQ49</accession>
<dbReference type="InterPro" id="IPR014830">
    <property type="entry name" value="Glycolipid_transfer_prot_dom"/>
</dbReference>
<evidence type="ECO:0000259" key="2">
    <source>
        <dbReference type="Pfam" id="PF08718"/>
    </source>
</evidence>
<dbReference type="Proteomes" id="UP000198406">
    <property type="component" value="Unassembled WGS sequence"/>
</dbReference>
<evidence type="ECO:0000313" key="3">
    <source>
        <dbReference type="EMBL" id="GAX16153.1"/>
    </source>
</evidence>
<gene>
    <name evidence="3" type="ORF">FisN_3Hh366</name>
</gene>
<sequence length="549" mass="62174">MCISMNNLGSDCQLRTQACRTRSRESMSVKSFTNRGREIALAILSLALFANNVEEWLLLKNEQRRHISPSLVVALILLFAVKIKVVRTWMNQVSKTTTSALSSVTSLETLSRIRSSVNRSMNSSSMRLFTLASKCSPFHANDRKHCLSTGDCFLSHDDTGKLLLSDIKEVFLFSAMLNRAQTDKSSSGRRACVQKALDSVEAAIAFSRGPNARTALLQNDNNTLTFGDMDALAFIAACRIFAEWRSIRLVPDGYPRYAMGMGVARRDLLQNLGKVEKAIHDYMEKNSSTDNVGRTPTLRQLMRHEISRNMHSKLPRLTDRSGANGLLWTIRQVRYQTLIFSNLRQTPFLFPDSKAANQAAYHATYDKYHGFFTRQVFQATFDVAPHADIVMEHMNLSAPEDLFCVESATQAESMEAESINENGNEPEDTWIHLDLETTERQPNTDDDLEPHRFVDVPTRTKPQHPLERFGNHLQVEWNRMISQCAGMTEQPGLNDSLHPSVIVDAPLRREASFKLADVQFCSFIDFMQPLLHDLDNMMEELNMNDPSRV</sequence>
<dbReference type="EMBL" id="BDSP01000102">
    <property type="protein sequence ID" value="GAX16153.1"/>
    <property type="molecule type" value="Genomic_DNA"/>
</dbReference>
<dbReference type="GO" id="GO:0016020">
    <property type="term" value="C:membrane"/>
    <property type="evidence" value="ECO:0007669"/>
    <property type="project" value="TreeGrafter"/>
</dbReference>
<feature type="domain" description="Glycolipid transfer protein" evidence="2">
    <location>
        <begin position="261"/>
        <end position="395"/>
    </location>
</feature>
<dbReference type="PANTHER" id="PTHR10219:SF25">
    <property type="entry name" value="PLECKSTRIN HOMOLOGY DOMAIN-CONTAINING FAMILY A MEMBER 8"/>
    <property type="match status" value="1"/>
</dbReference>
<protein>
    <recommendedName>
        <fullName evidence="2">Glycolipid transfer protein domain-containing protein</fullName>
    </recommendedName>
</protein>
<evidence type="ECO:0000313" key="4">
    <source>
        <dbReference type="Proteomes" id="UP000198406"/>
    </source>
</evidence>
<evidence type="ECO:0000256" key="1">
    <source>
        <dbReference type="ARBA" id="ARBA00022448"/>
    </source>
</evidence>
<dbReference type="OrthoDB" id="48364at2759"/>
<dbReference type="PANTHER" id="PTHR10219">
    <property type="entry name" value="GLYCOLIPID TRANSFER PROTEIN-RELATED"/>
    <property type="match status" value="1"/>
</dbReference>
<comment type="caution">
    <text evidence="3">The sequence shown here is derived from an EMBL/GenBank/DDBJ whole genome shotgun (WGS) entry which is preliminary data.</text>
</comment>
<dbReference type="GO" id="GO:1902387">
    <property type="term" value="F:ceramide 1-phosphate binding"/>
    <property type="evidence" value="ECO:0007669"/>
    <property type="project" value="TreeGrafter"/>
</dbReference>
<dbReference type="GO" id="GO:1902388">
    <property type="term" value="F:ceramide 1-phosphate transfer activity"/>
    <property type="evidence" value="ECO:0007669"/>
    <property type="project" value="TreeGrafter"/>
</dbReference>
<keyword evidence="4" id="KW-1185">Reference proteome</keyword>
<dbReference type="Pfam" id="PF08718">
    <property type="entry name" value="GLTP"/>
    <property type="match status" value="1"/>
</dbReference>
<name>A0A1Z5JQ49_FISSO</name>
<dbReference type="AlphaFoldDB" id="A0A1Z5JQ49"/>
<dbReference type="SUPFAM" id="SSF110004">
    <property type="entry name" value="Glycolipid transfer protein, GLTP"/>
    <property type="match status" value="1"/>
</dbReference>